<reference evidence="8" key="1">
    <citation type="journal article" date="2020" name="Nature">
        <title>Giant virus diversity and host interactions through global metagenomics.</title>
        <authorList>
            <person name="Schulz F."/>
            <person name="Roux S."/>
            <person name="Paez-Espino D."/>
            <person name="Jungbluth S."/>
            <person name="Walsh D.A."/>
            <person name="Denef V.J."/>
            <person name="McMahon K.D."/>
            <person name="Konstantinidis K.T."/>
            <person name="Eloe-Fadrosh E.A."/>
            <person name="Kyrpides N.C."/>
            <person name="Woyke T."/>
        </authorList>
    </citation>
    <scope>NUCLEOTIDE SEQUENCE</scope>
    <source>
        <strain evidence="8">GVMAG-S-ERX555967-130</strain>
    </source>
</reference>
<feature type="domain" description="DNA mismatch repair proteins mutS family" evidence="7">
    <location>
        <begin position="687"/>
        <end position="877"/>
    </location>
</feature>
<evidence type="ECO:0000256" key="5">
    <source>
        <dbReference type="ARBA" id="ARBA00023125"/>
    </source>
</evidence>
<feature type="domain" description="DNA mismatch repair protein MutS core" evidence="6">
    <location>
        <begin position="327"/>
        <end position="672"/>
    </location>
</feature>
<evidence type="ECO:0008006" key="9">
    <source>
        <dbReference type="Google" id="ProtNLM"/>
    </source>
</evidence>
<dbReference type="InterPro" id="IPR003615">
    <property type="entry name" value="HNH_nuc"/>
</dbReference>
<dbReference type="GO" id="GO:0006298">
    <property type="term" value="P:mismatch repair"/>
    <property type="evidence" value="ECO:0007669"/>
    <property type="project" value="InterPro"/>
</dbReference>
<dbReference type="SMART" id="SM00533">
    <property type="entry name" value="MUTSd"/>
    <property type="match status" value="1"/>
</dbReference>
<dbReference type="GO" id="GO:0005524">
    <property type="term" value="F:ATP binding"/>
    <property type="evidence" value="ECO:0007669"/>
    <property type="project" value="UniProtKB-KW"/>
</dbReference>
<dbReference type="InterPro" id="IPR045076">
    <property type="entry name" value="MutS"/>
</dbReference>
<dbReference type="InterPro" id="IPR000432">
    <property type="entry name" value="DNA_mismatch_repair_MutS_C"/>
</dbReference>
<evidence type="ECO:0000256" key="4">
    <source>
        <dbReference type="ARBA" id="ARBA00022840"/>
    </source>
</evidence>
<keyword evidence="2" id="KW-0547">Nucleotide-binding</keyword>
<dbReference type="EMBL" id="MN738786">
    <property type="protein sequence ID" value="QHT36695.1"/>
    <property type="molecule type" value="Genomic_DNA"/>
</dbReference>
<dbReference type="SUPFAM" id="SSF52540">
    <property type="entry name" value="P-loop containing nucleoside triphosphate hydrolases"/>
    <property type="match status" value="1"/>
</dbReference>
<dbReference type="InterPro" id="IPR016151">
    <property type="entry name" value="DNA_mismatch_repair_MutS_N"/>
</dbReference>
<evidence type="ECO:0000256" key="3">
    <source>
        <dbReference type="ARBA" id="ARBA00022763"/>
    </source>
</evidence>
<dbReference type="InterPro" id="IPR007696">
    <property type="entry name" value="DNA_mismatch_repair_MutS_core"/>
</dbReference>
<dbReference type="SUPFAM" id="SSF48334">
    <property type="entry name" value="DNA repair protein MutS, domain III"/>
    <property type="match status" value="1"/>
</dbReference>
<dbReference type="Pfam" id="PF01624">
    <property type="entry name" value="MutS_I"/>
    <property type="match status" value="1"/>
</dbReference>
<keyword evidence="5" id="KW-0238">DNA-binding</keyword>
<evidence type="ECO:0000313" key="8">
    <source>
        <dbReference type="EMBL" id="QHT36695.1"/>
    </source>
</evidence>
<keyword evidence="4" id="KW-0067">ATP-binding</keyword>
<accession>A0A6C0FBZ2</accession>
<proteinExistence type="inferred from homology"/>
<sequence length="1037" mass="119507">MATGILKQYLDIHKEYSEKYGERTVVLMLVGSFYEMYAVYNETIQVGPDLKLFADILNVALTRKDKKDKKKEGTCYKNPQLVGFPEVSLTKYQDILLKNGYTIVMVEQITPPPNPERAVTTVLSPSTVMDIYDTRDSNHLMSVFISSCRGAENTTAYMAGVSTIDVGTGRNWVHFVTSSVKDETIWKDEIYRLIHNYSPSEAIVHSDTLHTKQLSELCHGWGLPEQHVKIGFFTDKEYMKKSIQERYYQKVYPSHGQMSAIEYVGLEKHPEVLLSHLYMIEFVYQHMATNVRDIDIPCFKETEGTLVLSNNCLYQLYLIDTKEHTQEKYSSILSLLNRCQTAVGRRLCKERLLYPILDSATLDHRYECVDQYRKTDRYVEIRSHLRNVNDIERMFRKMGVGLITPQQFANMHDSLVSILNTHEWVIEHIPQNECYHNQKYNETLAKTKEMIESYTKVYDLSVLGVSLPNDIDQAIFKKGYCKPLDDLFETMNHSTEMLYKIASVLGKLIDKKAETIKVVYQDKQGYLLKMTQKRGTTLKKSLSNLPNDYTFRFKVANKTLLIHKADINVSGHNKESKVCFHEIDTLSSTIMSTRYQITSHNNSEFIAYNKQLHATYHNLFQQMVDYLGELDLYSTQAYLSIKYGYCRPKVDETTSESYLDAKSIRHPLVERVQDDEPYVPNDVTLRENGMLLFGTNACGKSTLMKSIGIAIVMAQAGFFVACSEFTYSPYTQLFTRILNNDNLFQKQSSFAVEMNELRSILNRSNRKSLVLGDELCSGTENVSAISIVSAGLHTLSTKRCSYIFTSHLHQLTNVDLVKNNDRLRICHLKIEYDVNQDLLIYDRTLSDGSGPPVYGLEVCKAMHLDSEFLAEARKVQLSLMGESYTHLNFKKSNYNTSVVMDKCEVCKKRPAVETHHIKEQQTSDIHKMQGHHHQNIAHNLVPLCKECHAKVTYNQYCIQGYKQTNHGLQLMHHDNLSENKDKSSRKKYSPQQVKVVETYKDKLDVGWTQKKCILDLKHNHEIHISDTTFRKIITGNY</sequence>
<dbReference type="SUPFAM" id="SSF55271">
    <property type="entry name" value="DNA repair protein MutS, domain I"/>
    <property type="match status" value="1"/>
</dbReference>
<dbReference type="GO" id="GO:0032301">
    <property type="term" value="C:MutSalpha complex"/>
    <property type="evidence" value="ECO:0007669"/>
    <property type="project" value="TreeGrafter"/>
</dbReference>
<comment type="similarity">
    <text evidence="1">Belongs to the DNA mismatch repair MutS family.</text>
</comment>
<dbReference type="CDD" id="cd00085">
    <property type="entry name" value="HNHc"/>
    <property type="match status" value="1"/>
</dbReference>
<dbReference type="SMART" id="SM00534">
    <property type="entry name" value="MUTSac"/>
    <property type="match status" value="1"/>
</dbReference>
<dbReference type="GO" id="GO:0140664">
    <property type="term" value="F:ATP-dependent DNA damage sensor activity"/>
    <property type="evidence" value="ECO:0007669"/>
    <property type="project" value="InterPro"/>
</dbReference>
<evidence type="ECO:0000259" key="6">
    <source>
        <dbReference type="SMART" id="SM00533"/>
    </source>
</evidence>
<dbReference type="GO" id="GO:0030983">
    <property type="term" value="F:mismatched DNA binding"/>
    <property type="evidence" value="ECO:0007669"/>
    <property type="project" value="InterPro"/>
</dbReference>
<evidence type="ECO:0000259" key="7">
    <source>
        <dbReference type="SMART" id="SM00534"/>
    </source>
</evidence>
<dbReference type="PANTHER" id="PTHR11361">
    <property type="entry name" value="DNA MISMATCH REPAIR PROTEIN MUTS FAMILY MEMBER"/>
    <property type="match status" value="1"/>
</dbReference>
<dbReference type="InterPro" id="IPR007695">
    <property type="entry name" value="DNA_mismatch_repair_MutS-lik_N"/>
</dbReference>
<evidence type="ECO:0000256" key="1">
    <source>
        <dbReference type="ARBA" id="ARBA00006271"/>
    </source>
</evidence>
<dbReference type="Pfam" id="PF05192">
    <property type="entry name" value="MutS_III"/>
    <property type="match status" value="1"/>
</dbReference>
<dbReference type="Gene3D" id="3.40.50.300">
    <property type="entry name" value="P-loop containing nucleotide triphosphate hydrolases"/>
    <property type="match status" value="1"/>
</dbReference>
<dbReference type="Pfam" id="PF00488">
    <property type="entry name" value="MutS_V"/>
    <property type="match status" value="1"/>
</dbReference>
<evidence type="ECO:0000256" key="2">
    <source>
        <dbReference type="ARBA" id="ARBA00022741"/>
    </source>
</evidence>
<dbReference type="InterPro" id="IPR027417">
    <property type="entry name" value="P-loop_NTPase"/>
</dbReference>
<dbReference type="Gene3D" id="1.10.1420.10">
    <property type="match status" value="2"/>
</dbReference>
<dbReference type="InterPro" id="IPR036187">
    <property type="entry name" value="DNA_mismatch_repair_MutS_sf"/>
</dbReference>
<dbReference type="AlphaFoldDB" id="A0A6C0FBZ2"/>
<dbReference type="Gene3D" id="3.40.1170.10">
    <property type="entry name" value="DNA repair protein MutS, domain I"/>
    <property type="match status" value="1"/>
</dbReference>
<name>A0A6C0FBZ2_9ZZZZ</name>
<dbReference type="SUPFAM" id="SSF53150">
    <property type="entry name" value="DNA repair protein MutS, domain II"/>
    <property type="match status" value="1"/>
</dbReference>
<organism evidence="8">
    <name type="scientific">viral metagenome</name>
    <dbReference type="NCBI Taxonomy" id="1070528"/>
    <lineage>
        <taxon>unclassified sequences</taxon>
        <taxon>metagenomes</taxon>
        <taxon>organismal metagenomes</taxon>
    </lineage>
</organism>
<protein>
    <recommendedName>
        <fullName evidence="9">DNA mismatch repair proteins mutS family domain-containing protein</fullName>
    </recommendedName>
</protein>
<dbReference type="InterPro" id="IPR036678">
    <property type="entry name" value="MutS_con_dom_sf"/>
</dbReference>
<keyword evidence="3" id="KW-0227">DNA damage</keyword>
<dbReference type="PANTHER" id="PTHR11361:SF148">
    <property type="entry name" value="DNA MISMATCH REPAIR PROTEIN MSH6"/>
    <property type="match status" value="1"/>
</dbReference>